<dbReference type="Proteomes" id="UP000318052">
    <property type="component" value="Unassembled WGS sequence"/>
</dbReference>
<organism evidence="1 2">
    <name type="scientific">Streptomyces albidoflavus</name>
    <dbReference type="NCBI Taxonomy" id="1886"/>
    <lineage>
        <taxon>Bacteria</taxon>
        <taxon>Bacillati</taxon>
        <taxon>Actinomycetota</taxon>
        <taxon>Actinomycetes</taxon>
        <taxon>Kitasatosporales</taxon>
        <taxon>Streptomycetaceae</taxon>
        <taxon>Streptomyces</taxon>
        <taxon>Streptomyces albidoflavus group</taxon>
    </lineage>
</organism>
<reference evidence="2" key="1">
    <citation type="journal article" date="2019" name="Microbiol. Resour. Announc.">
        <title>Draft Genomic Sequences of Streptomyces misionensis and Streptomyces albidoflavus, bacteria applied for phytopathogen biocontrol.</title>
        <authorList>
            <person name="Pylro V."/>
            <person name="Dias A."/>
            <person name="Andreote F."/>
            <person name="Varani A."/>
            <person name="Andreote C."/>
            <person name="Bernardo E."/>
            <person name="Martins T."/>
        </authorList>
    </citation>
    <scope>NUCLEOTIDE SEQUENCE [LARGE SCALE GENOMIC DNA]</scope>
    <source>
        <strain evidence="2">77</strain>
    </source>
</reference>
<evidence type="ECO:0000313" key="2">
    <source>
        <dbReference type="Proteomes" id="UP000318052"/>
    </source>
</evidence>
<evidence type="ECO:0000313" key="1">
    <source>
        <dbReference type="EMBL" id="TWV27440.1"/>
    </source>
</evidence>
<comment type="caution">
    <text evidence="1">The sequence shown here is derived from an EMBL/GenBank/DDBJ whole genome shotgun (WGS) entry which is preliminary data.</text>
</comment>
<name>A0ABY3H4K4_9ACTN</name>
<sequence length="64" mass="6760">MTPHPDVHHLLHTQAVRALPSAPAPAPEPTPCDPPATPRARLGWALVTLGLRLAIPPAARPALR</sequence>
<dbReference type="RefSeq" id="WP_037843920.1">
    <property type="nucleotide sequence ID" value="NZ_JBFASR010000013.1"/>
</dbReference>
<evidence type="ECO:0008006" key="3">
    <source>
        <dbReference type="Google" id="ProtNLM"/>
    </source>
</evidence>
<dbReference type="EMBL" id="VOGX01000018">
    <property type="protein sequence ID" value="TWV27440.1"/>
    <property type="molecule type" value="Genomic_DNA"/>
</dbReference>
<keyword evidence="2" id="KW-1185">Reference proteome</keyword>
<proteinExistence type="predicted"/>
<gene>
    <name evidence="1" type="ORF">FRZ02_12685</name>
</gene>
<protein>
    <recommendedName>
        <fullName evidence="3">Transferase</fullName>
    </recommendedName>
</protein>
<accession>A0ABY3H4K4</accession>